<evidence type="ECO:0000256" key="4">
    <source>
        <dbReference type="SAM" id="MobiDB-lite"/>
    </source>
</evidence>
<dbReference type="InterPro" id="IPR003959">
    <property type="entry name" value="ATPase_AAA_core"/>
</dbReference>
<dbReference type="InterPro" id="IPR027417">
    <property type="entry name" value="P-loop_NTPase"/>
</dbReference>
<protein>
    <submittedName>
        <fullName evidence="6">SpoVK</fullName>
    </submittedName>
</protein>
<dbReference type="PROSITE" id="PS00674">
    <property type="entry name" value="AAA"/>
    <property type="match status" value="1"/>
</dbReference>
<evidence type="ECO:0000256" key="2">
    <source>
        <dbReference type="ARBA" id="ARBA00007448"/>
    </source>
</evidence>
<feature type="compositionally biased region" description="Acidic residues" evidence="4">
    <location>
        <begin position="813"/>
        <end position="828"/>
    </location>
</feature>
<dbReference type="GO" id="GO:0005524">
    <property type="term" value="F:ATP binding"/>
    <property type="evidence" value="ECO:0007669"/>
    <property type="project" value="InterPro"/>
</dbReference>
<dbReference type="Proteomes" id="UP000472372">
    <property type="component" value="Chromosome 2"/>
</dbReference>
<feature type="region of interest" description="Disordered" evidence="4">
    <location>
        <begin position="665"/>
        <end position="688"/>
    </location>
</feature>
<dbReference type="InterPro" id="IPR003593">
    <property type="entry name" value="AAA+_ATPase"/>
</dbReference>
<organism evidence="6 7">
    <name type="scientific">Pyrenophora teres f. teres</name>
    <dbReference type="NCBI Taxonomy" id="97479"/>
    <lineage>
        <taxon>Eukaryota</taxon>
        <taxon>Fungi</taxon>
        <taxon>Dikarya</taxon>
        <taxon>Ascomycota</taxon>
        <taxon>Pezizomycotina</taxon>
        <taxon>Dothideomycetes</taxon>
        <taxon>Pleosporomycetidae</taxon>
        <taxon>Pleosporales</taxon>
        <taxon>Pleosporineae</taxon>
        <taxon>Pleosporaceae</taxon>
        <taxon>Pyrenophora</taxon>
    </lineage>
</organism>
<dbReference type="SUPFAM" id="SSF52540">
    <property type="entry name" value="P-loop containing nucleoside triphosphate hydrolases"/>
    <property type="match status" value="1"/>
</dbReference>
<dbReference type="InterPro" id="IPR050747">
    <property type="entry name" value="Mitochondrial_chaperone_BCS1"/>
</dbReference>
<dbReference type="Pfam" id="PF00004">
    <property type="entry name" value="AAA"/>
    <property type="match status" value="2"/>
</dbReference>
<feature type="compositionally biased region" description="Basic and acidic residues" evidence="4">
    <location>
        <begin position="674"/>
        <end position="683"/>
    </location>
</feature>
<name>A0A6S6VX02_9PLEO</name>
<feature type="compositionally biased region" description="Low complexity" evidence="4">
    <location>
        <begin position="770"/>
        <end position="787"/>
    </location>
</feature>
<dbReference type="SMART" id="SM00382">
    <property type="entry name" value="AAA"/>
    <property type="match status" value="1"/>
</dbReference>
<feature type="region of interest" description="Disordered" evidence="4">
    <location>
        <begin position="753"/>
        <end position="836"/>
    </location>
</feature>
<dbReference type="GO" id="GO:0005743">
    <property type="term" value="C:mitochondrial inner membrane"/>
    <property type="evidence" value="ECO:0007669"/>
    <property type="project" value="UniProtKB-SubCell"/>
</dbReference>
<gene>
    <name evidence="6" type="ORF">PTTW11_02864</name>
</gene>
<dbReference type="EMBL" id="HG992978">
    <property type="protein sequence ID" value="CAE7015833.1"/>
    <property type="molecule type" value="Genomic_DNA"/>
</dbReference>
<dbReference type="AlphaFoldDB" id="A0A6S6VX02"/>
<dbReference type="PANTHER" id="PTHR23070">
    <property type="entry name" value="BCS1 AAA-TYPE ATPASE"/>
    <property type="match status" value="1"/>
</dbReference>
<evidence type="ECO:0000256" key="1">
    <source>
        <dbReference type="ARBA" id="ARBA00004434"/>
    </source>
</evidence>
<dbReference type="InterPro" id="IPR003960">
    <property type="entry name" value="ATPase_AAA_CS"/>
</dbReference>
<proteinExistence type="inferred from homology"/>
<comment type="similarity">
    <text evidence="2">Belongs to the AAA ATPase family. BCS1 subfamily.</text>
</comment>
<accession>A0A6S6VX02</accession>
<keyword evidence="3" id="KW-0496">Mitochondrion</keyword>
<evidence type="ECO:0000313" key="7">
    <source>
        <dbReference type="Proteomes" id="UP000472372"/>
    </source>
</evidence>
<feature type="domain" description="AAA+ ATPase" evidence="5">
    <location>
        <begin position="323"/>
        <end position="521"/>
    </location>
</feature>
<dbReference type="Gene3D" id="3.40.50.300">
    <property type="entry name" value="P-loop containing nucleotide triphosphate hydrolases"/>
    <property type="match status" value="1"/>
</dbReference>
<dbReference type="InterPro" id="IPR014851">
    <property type="entry name" value="BCS1_N"/>
</dbReference>
<evidence type="ECO:0000256" key="3">
    <source>
        <dbReference type="ARBA" id="ARBA00022792"/>
    </source>
</evidence>
<sequence>MDKENRPDNKAGDSTQAQWGNLIQGQWNPASHGPYNPQGPLGGYALTSGSMVPNPTSLSSLAIGVLNRGESAWLLQYIESEIFKSTLGKIKERTKIDVVVLLAAGLALQKAKKSIPELLVSLLDRFKQQATSSMRIGIEDSTKYNGILRLSAEKKSSDCSSWLKFGLRGQHHSLNRDGTITPRYGKADRFFWHKKTLFSLEVFGPEQYRDDSNDDNDHENKSDIRFNHGYYIQEEHLIVRCFGNSRSPIEQLLKDVEDRFVKSEKLSVTKIVANENPESMQREKRALATIDMEPEKLEAIREDVEAFFDKHTRVLCRDTGTPYRRGYLLHGPPGTGKSSLSVAIPSHANVTLVTITLHGMDDKMLEKAFSNLPYRCVVLIEDIDCAGAEVGKRDDQPGQVFLSEDGGDAKIDADTALNSIENAMERFLLQQNQHNEEMLQRFTDTFQRQEPQTYQRRDTIQAKLPEPPRKVTLSGLLNVIDGATAAEGRLLIMTTNHPESLDKALLRKGRVDRHFETGYATKITAELTFNRIFGQDTHKRHTMAAINRFAKAFSAQFPTHSEVTTATLAHYCMQYQRRPCEAVRDFGRYLELGDDMWVYSIPKPQHIPRDRINVPEAFDQKMLEVGSADCCREDAIPKGLATGGSQAARSLWRPWTWSCGITVAGESQSPPVKEPNEEAEKAGRSGVSFIGRGPVDMATVSLSMISERRQQCIQAYVRRCGLVSQGRSPADGEAQAVSDEVFEFCDEDFNDSENTVSLRSASPRPIPQDSSSSSSSGSSKTACCSSGEATPRSKSSDDSVATPMMDVNSGNTSEEEDSEEEDEEEVFDALEYQFRW</sequence>
<evidence type="ECO:0000259" key="5">
    <source>
        <dbReference type="SMART" id="SM00382"/>
    </source>
</evidence>
<dbReference type="Pfam" id="PF08740">
    <property type="entry name" value="BCS1_N"/>
    <property type="match status" value="1"/>
</dbReference>
<reference evidence="6" key="1">
    <citation type="submission" date="2021-02" db="EMBL/GenBank/DDBJ databases">
        <authorList>
            <person name="Syme A R."/>
            <person name="Syme A R."/>
            <person name="Moolhuijzen P."/>
        </authorList>
    </citation>
    <scope>NUCLEOTIDE SEQUENCE</scope>
    <source>
        <strain evidence="6">W1-1</strain>
    </source>
</reference>
<keyword evidence="3" id="KW-0999">Mitochondrion inner membrane</keyword>
<dbReference type="GO" id="GO:0016887">
    <property type="term" value="F:ATP hydrolysis activity"/>
    <property type="evidence" value="ECO:0007669"/>
    <property type="project" value="InterPro"/>
</dbReference>
<keyword evidence="3" id="KW-0472">Membrane</keyword>
<comment type="subcellular location">
    <subcellularLocation>
        <location evidence="1">Mitochondrion inner membrane</location>
        <topology evidence="1">Single-pass membrane protein</topology>
    </subcellularLocation>
</comment>
<evidence type="ECO:0000313" key="6">
    <source>
        <dbReference type="EMBL" id="CAE7015833.1"/>
    </source>
</evidence>